<reference evidence="1 2" key="1">
    <citation type="submission" date="2017-06" db="EMBL/GenBank/DDBJ databases">
        <authorList>
            <person name="Varghese N."/>
            <person name="Submissions S."/>
        </authorList>
    </citation>
    <scope>NUCLEOTIDE SEQUENCE [LARGE SCALE GENOMIC DNA]</scope>
    <source>
        <strain evidence="1 2">DSM 26989</strain>
    </source>
</reference>
<evidence type="ECO:0000313" key="1">
    <source>
        <dbReference type="EMBL" id="SNR92172.1"/>
    </source>
</evidence>
<comment type="caution">
    <text evidence="1">The sequence shown here is derived from an EMBL/GenBank/DDBJ whole genome shotgun (WGS) entry which is preliminary data.</text>
</comment>
<dbReference type="KEGG" id="pje:CRM71_06235"/>
<dbReference type="AlphaFoldDB" id="A0A2K9H977"/>
<evidence type="ECO:0000313" key="2">
    <source>
        <dbReference type="Proteomes" id="UP000198427"/>
    </source>
</evidence>
<gene>
    <name evidence="1" type="ORF">SAMN06265364_11950</name>
</gene>
<dbReference type="Proteomes" id="UP000198427">
    <property type="component" value="Unassembled WGS sequence"/>
</dbReference>
<protein>
    <submittedName>
        <fullName evidence="1">Uncharacterized protein</fullName>
    </submittedName>
</protein>
<dbReference type="OrthoDB" id="749016at2"/>
<dbReference type="EMBL" id="FZNZ01000019">
    <property type="protein sequence ID" value="SNR92172.1"/>
    <property type="molecule type" value="Genomic_DNA"/>
</dbReference>
<keyword evidence="2" id="KW-1185">Reference proteome</keyword>
<sequence>MRYRFMTLILAGVTLSASLNAQEQAKDSLLHRDFSFVANSDAWLGSDNAAALTRFKTKNISLAEVYVQYGKGGFVNYDESPRTVQAGANVSSFYRLTDRIVLSGSMRYDNFSGRNMTGSAFIQTQRLPFDIVEDSLNNAGTKHRDTYNLMGALSWEIYKGLAIGTKVDFTAANVAKYKDLRHKTKLMDLALTTGAYIPLQPFSLGFNYTYRRNTESVIFSTYASNAQEFTSYINYGPWIGKTEPFSSSGFTDSNREQPMLNEYHGLGLQLGWEILPHLSWFNHMDMAYRKGYYGRKSPYTIVHTNHHSHIYDYQTRLSLKLEKQIHHLDFSFSSENLVNEMNAYRSNKNEQGAYFYQYLAPVKSANKAWNDVHLGYTGYYGVTNELPLWTIEAGTNFAHRKQTGYSYPYFRRQDIHTTEAYTSLTRNLLFRKGVLSLKAGFAYKKGKGDAFEDGTLAKPSDKQNGFPTMDVLMYREYKYLTAPQYSLQLGLKYAFVLPGTKMKTYTAFDFTHRHTNDGNAYLIGRNYSTGRLTIGCTF</sequence>
<name>A0A2K9H977_9BACT</name>
<dbReference type="Pfam" id="PF21012">
    <property type="entry name" value="DUF6850"/>
    <property type="match status" value="1"/>
</dbReference>
<dbReference type="InterPro" id="IPR049236">
    <property type="entry name" value="DUF6850"/>
</dbReference>
<organism evidence="1 2">
    <name type="scientific">Prevotella jejuni</name>
    <dbReference type="NCBI Taxonomy" id="1177574"/>
    <lineage>
        <taxon>Bacteria</taxon>
        <taxon>Pseudomonadati</taxon>
        <taxon>Bacteroidota</taxon>
        <taxon>Bacteroidia</taxon>
        <taxon>Bacteroidales</taxon>
        <taxon>Prevotellaceae</taxon>
        <taxon>Prevotella</taxon>
    </lineage>
</organism>
<proteinExistence type="predicted"/>
<accession>A0A2K9H977</accession>